<gene>
    <name evidence="3" type="ORF">AN401_03965</name>
</gene>
<evidence type="ECO:0000256" key="1">
    <source>
        <dbReference type="SAM" id="MobiDB-lite"/>
    </source>
</evidence>
<reference evidence="4" key="1">
    <citation type="submission" date="2015-09" db="EMBL/GenBank/DDBJ databases">
        <authorList>
            <person name="Shao Z."/>
            <person name="Wang L."/>
        </authorList>
    </citation>
    <scope>NUCLEOTIDE SEQUENCE [LARGE SCALE GENOMIC DNA]</scope>
    <source>
        <strain evidence="4">F13-1</strain>
    </source>
</reference>
<sequence length="87" mass="9261">MKLYSLLFAACCLLALQPQAQESRSVVVLKGTTQSIEVLGEEPAPAAGVEMDVGMDVKEADAALPDKEEEVEVPPAEPEDENETSSD</sequence>
<feature type="chain" id="PRO_5013330484" evidence="2">
    <location>
        <begin position="21"/>
        <end position="87"/>
    </location>
</feature>
<feature type="region of interest" description="Disordered" evidence="1">
    <location>
        <begin position="60"/>
        <end position="87"/>
    </location>
</feature>
<dbReference type="AlphaFoldDB" id="A0A291HLY8"/>
<evidence type="ECO:0000256" key="2">
    <source>
        <dbReference type="SAM" id="SignalP"/>
    </source>
</evidence>
<proteinExistence type="predicted"/>
<dbReference type="RefSeq" id="WP_096778598.1">
    <property type="nucleotide sequence ID" value="NZ_CP012621.1"/>
</dbReference>
<accession>A0A291HLY8</accession>
<name>A0A291HLY8_9GAMM</name>
<organism evidence="3 4">
    <name type="scientific">Zobellella denitrificans</name>
    <dbReference type="NCBI Taxonomy" id="347534"/>
    <lineage>
        <taxon>Bacteria</taxon>
        <taxon>Pseudomonadati</taxon>
        <taxon>Pseudomonadota</taxon>
        <taxon>Gammaproteobacteria</taxon>
        <taxon>Aeromonadales</taxon>
        <taxon>Aeromonadaceae</taxon>
        <taxon>Zobellella</taxon>
    </lineage>
</organism>
<feature type="compositionally biased region" description="Acidic residues" evidence="1">
    <location>
        <begin position="67"/>
        <end position="87"/>
    </location>
</feature>
<evidence type="ECO:0000313" key="4">
    <source>
        <dbReference type="Proteomes" id="UP000217763"/>
    </source>
</evidence>
<dbReference type="Proteomes" id="UP000217763">
    <property type="component" value="Chromosome"/>
</dbReference>
<keyword evidence="2" id="KW-0732">Signal</keyword>
<dbReference type="EMBL" id="CP012621">
    <property type="protein sequence ID" value="ATG73112.1"/>
    <property type="molecule type" value="Genomic_DNA"/>
</dbReference>
<evidence type="ECO:0000313" key="3">
    <source>
        <dbReference type="EMBL" id="ATG73112.1"/>
    </source>
</evidence>
<protein>
    <submittedName>
        <fullName evidence="3">Uncharacterized protein</fullName>
    </submittedName>
</protein>
<keyword evidence="4" id="KW-1185">Reference proteome</keyword>
<feature type="signal peptide" evidence="2">
    <location>
        <begin position="1"/>
        <end position="20"/>
    </location>
</feature>
<dbReference type="KEGG" id="zdf:AN401_03965"/>